<dbReference type="InterPro" id="IPR019804">
    <property type="entry name" value="Ras_G-nucl-exch_fac_CS"/>
</dbReference>
<keyword evidence="1 2" id="KW-0344">Guanine-nucleotide releasing factor</keyword>
<dbReference type="InterPro" id="IPR023578">
    <property type="entry name" value="Ras_GEF_dom_sf"/>
</dbReference>
<feature type="compositionally biased region" description="Low complexity" evidence="3">
    <location>
        <begin position="316"/>
        <end position="330"/>
    </location>
</feature>
<feature type="compositionally biased region" description="Basic and acidic residues" evidence="3">
    <location>
        <begin position="694"/>
        <end position="707"/>
    </location>
</feature>
<dbReference type="AlphaFoldDB" id="A0A484ASJ4"/>
<feature type="compositionally biased region" description="Low complexity" evidence="3">
    <location>
        <begin position="709"/>
        <end position="730"/>
    </location>
</feature>
<proteinExistence type="predicted"/>
<feature type="domain" description="N-terminal Ras-GEF" evidence="5">
    <location>
        <begin position="117"/>
        <end position="297"/>
    </location>
</feature>
<evidence type="ECO:0000259" key="4">
    <source>
        <dbReference type="PROSITE" id="PS50009"/>
    </source>
</evidence>
<dbReference type="CDD" id="cd06224">
    <property type="entry name" value="REM"/>
    <property type="match status" value="1"/>
</dbReference>
<dbReference type="GO" id="GO:0005886">
    <property type="term" value="C:plasma membrane"/>
    <property type="evidence" value="ECO:0007669"/>
    <property type="project" value="TreeGrafter"/>
</dbReference>
<dbReference type="PANTHER" id="PTHR23113:SF356">
    <property type="entry name" value="FI05912P-RELATED"/>
    <property type="match status" value="1"/>
</dbReference>
<dbReference type="PANTHER" id="PTHR23113">
    <property type="entry name" value="GUANINE NUCLEOTIDE EXCHANGE FACTOR"/>
    <property type="match status" value="1"/>
</dbReference>
<dbReference type="InterPro" id="IPR001895">
    <property type="entry name" value="RASGEF_cat_dom"/>
</dbReference>
<feature type="region of interest" description="Disordered" evidence="3">
    <location>
        <begin position="1"/>
        <end position="28"/>
    </location>
</feature>
<evidence type="ECO:0000259" key="5">
    <source>
        <dbReference type="PROSITE" id="PS50212"/>
    </source>
</evidence>
<accession>A0A484ASJ4</accession>
<dbReference type="GO" id="GO:0005085">
    <property type="term" value="F:guanyl-nucleotide exchange factor activity"/>
    <property type="evidence" value="ECO:0007669"/>
    <property type="project" value="UniProtKB-KW"/>
</dbReference>
<evidence type="ECO:0000256" key="3">
    <source>
        <dbReference type="SAM" id="MobiDB-lite"/>
    </source>
</evidence>
<dbReference type="InterPro" id="IPR008937">
    <property type="entry name" value="Ras-like_GEF"/>
</dbReference>
<dbReference type="PROSITE" id="PS50009">
    <property type="entry name" value="RASGEF_CAT"/>
    <property type="match status" value="1"/>
</dbReference>
<comment type="caution">
    <text evidence="6">The sequence shown here is derived from an EMBL/GenBank/DDBJ whole genome shotgun (WGS) entry which is preliminary data.</text>
</comment>
<dbReference type="FunFam" id="1.10.840.10:FF:000016">
    <property type="entry name" value="RASGEF1A isoform 5"/>
    <property type="match status" value="1"/>
</dbReference>
<dbReference type="Pfam" id="PF00617">
    <property type="entry name" value="RasGEF"/>
    <property type="match status" value="1"/>
</dbReference>
<sequence length="730" mass="81288">MSSSNGGINSATNGRSGSTGSANINLNLKPKAGATIATATTTTTTHKTLPDLKTQRSNSSAGSGIGIVAKTLATHRRDSSHVEKSQLPERPLSYGPPQQSKPVALSKEPKEGHLVYCEGKLHSGTLQSLILHMVPTHDYYPEHNFLFAFLLSGRLFIRPYELLAQISSNWELQQQPTGDVVDEAVAQPPSLPLHLNSASPLTQRKGSAAAGAAAGQGPGPGQELELEPKPQQRTLTQRSAQHCIRLLSEWIEIFPYDFRDERLMQQVRILARKCVYIDNSLGKQVSRILQLLVARLKDLEQYEEFLQLLNNEAIEQQSHQHQQQQSQQQMHHQHQLHHHHQHHLHLHNPFQTFLGSSHTSSSGSGHTTNGLSTSGAGSGSGGGSASSSGNSTNSGSNSASSTPQPDEVFGIMDLCPSCEHLAHQLTAIELERLSHIGPEEFVQAFAKDYQQQQAKGTAIGMGMGMGMGSTITASNDATSGSSSLNDMKKTRNLESYVQWFNRLSYLTASEIVKYPKKKQRVRIIEYWIETARECFNIGNFNSLMAIIAGLNLAPIGRLKKTWSKVQSAKFSVLEHQMDPTSNFNSYRSTLKAAMWRSEGATEERERIIIPFFSLFVKDLYFLNEGCSNRLPNNHINFEKCSQLAKQVMEFNEWKKVICPFEKLPNVIAYLQHNAVLNENTLAIASFECEPPENTEEKDRYKTVKAETKQQLMQQLQEQQQQQQHQQQHQQ</sequence>
<feature type="compositionally biased region" description="Basic residues" evidence="3">
    <location>
        <begin position="331"/>
        <end position="346"/>
    </location>
</feature>
<dbReference type="SUPFAM" id="SSF48366">
    <property type="entry name" value="Ras GEF"/>
    <property type="match status" value="1"/>
</dbReference>
<dbReference type="Pfam" id="PF00618">
    <property type="entry name" value="RasGEF_N"/>
    <property type="match status" value="1"/>
</dbReference>
<dbReference type="SMART" id="SM00147">
    <property type="entry name" value="RasGEF"/>
    <property type="match status" value="1"/>
</dbReference>
<feature type="region of interest" description="Disordered" evidence="3">
    <location>
        <begin position="40"/>
        <end position="106"/>
    </location>
</feature>
<dbReference type="PROSITE" id="PS50212">
    <property type="entry name" value="RASGEF_NTER"/>
    <property type="match status" value="1"/>
</dbReference>
<dbReference type="OMA" id="TWAKVQS"/>
<feature type="region of interest" description="Disordered" evidence="3">
    <location>
        <begin position="316"/>
        <end position="405"/>
    </location>
</feature>
<evidence type="ECO:0000313" key="7">
    <source>
        <dbReference type="Proteomes" id="UP000295192"/>
    </source>
</evidence>
<dbReference type="InterPro" id="IPR036964">
    <property type="entry name" value="RASGEF_cat_dom_sf"/>
</dbReference>
<evidence type="ECO:0000256" key="2">
    <source>
        <dbReference type="PROSITE-ProRule" id="PRU00168"/>
    </source>
</evidence>
<dbReference type="OrthoDB" id="20825at2759"/>
<dbReference type="Proteomes" id="UP000295192">
    <property type="component" value="Unassembled WGS sequence"/>
</dbReference>
<organism evidence="6 7">
    <name type="scientific">Drosophila navojoa</name>
    <name type="common">Fruit fly</name>
    <dbReference type="NCBI Taxonomy" id="7232"/>
    <lineage>
        <taxon>Eukaryota</taxon>
        <taxon>Metazoa</taxon>
        <taxon>Ecdysozoa</taxon>
        <taxon>Arthropoda</taxon>
        <taxon>Hexapoda</taxon>
        <taxon>Insecta</taxon>
        <taxon>Pterygota</taxon>
        <taxon>Neoptera</taxon>
        <taxon>Endopterygota</taxon>
        <taxon>Diptera</taxon>
        <taxon>Brachycera</taxon>
        <taxon>Muscomorpha</taxon>
        <taxon>Ephydroidea</taxon>
        <taxon>Drosophilidae</taxon>
        <taxon>Drosophila</taxon>
    </lineage>
</organism>
<evidence type="ECO:0000313" key="6">
    <source>
        <dbReference type="EMBL" id="TDG39343.1"/>
    </source>
</evidence>
<dbReference type="InterPro" id="IPR000651">
    <property type="entry name" value="Ras-like_Gua-exchang_fac_N"/>
</dbReference>
<feature type="region of interest" description="Disordered" evidence="3">
    <location>
        <begin position="690"/>
        <end position="730"/>
    </location>
</feature>
<evidence type="ECO:0008006" key="8">
    <source>
        <dbReference type="Google" id="ProtNLM"/>
    </source>
</evidence>
<feature type="compositionally biased region" description="Polar residues" evidence="3">
    <location>
        <begin position="1"/>
        <end position="26"/>
    </location>
</feature>
<evidence type="ECO:0000256" key="1">
    <source>
        <dbReference type="ARBA" id="ARBA00022658"/>
    </source>
</evidence>
<gene>
    <name evidence="6" type="ORF">AWZ03_014235</name>
</gene>
<dbReference type="PROSITE" id="PS00720">
    <property type="entry name" value="RASGEF"/>
    <property type="match status" value="1"/>
</dbReference>
<dbReference type="Gene3D" id="1.10.840.10">
    <property type="entry name" value="Ras guanine-nucleotide exchange factors catalytic domain"/>
    <property type="match status" value="1"/>
</dbReference>
<name>A0A484ASJ4_DRONA</name>
<reference evidence="6 7" key="1">
    <citation type="journal article" date="2019" name="J. Hered.">
        <title>An Improved Genome Assembly for Drosophila navojoa, the Basal Species in the mojavensis Cluster.</title>
        <authorList>
            <person name="Vanderlinde T."/>
            <person name="Dupim E.G."/>
            <person name="Nazario-Yepiz N.O."/>
            <person name="Carvalho A.B."/>
        </authorList>
    </citation>
    <scope>NUCLEOTIDE SEQUENCE [LARGE SCALE GENOMIC DNA]</scope>
    <source>
        <strain evidence="6">Navoj_Jal97</strain>
        <tissue evidence="6">Whole organism</tissue>
    </source>
</reference>
<dbReference type="GO" id="GO:0007265">
    <property type="term" value="P:Ras protein signal transduction"/>
    <property type="evidence" value="ECO:0007669"/>
    <property type="project" value="TreeGrafter"/>
</dbReference>
<feature type="domain" description="Ras-GEF" evidence="4">
    <location>
        <begin position="417"/>
        <end position="691"/>
    </location>
</feature>
<dbReference type="Gene3D" id="1.20.870.10">
    <property type="entry name" value="Son of sevenless (SoS) protein Chain: S domain 1"/>
    <property type="match status" value="1"/>
</dbReference>
<feature type="compositionally biased region" description="Basic and acidic residues" evidence="3">
    <location>
        <begin position="75"/>
        <end position="87"/>
    </location>
</feature>
<protein>
    <recommendedName>
        <fullName evidence="8">Ras-GEF domain-containing protein</fullName>
    </recommendedName>
</protein>
<keyword evidence="7" id="KW-1185">Reference proteome</keyword>
<dbReference type="EMBL" id="LSRL02001124">
    <property type="protein sequence ID" value="TDG39343.1"/>
    <property type="molecule type" value="Genomic_DNA"/>
</dbReference>
<feature type="region of interest" description="Disordered" evidence="3">
    <location>
        <begin position="206"/>
        <end position="233"/>
    </location>
</feature>
<feature type="compositionally biased region" description="Low complexity" evidence="3">
    <location>
        <begin position="352"/>
        <end position="375"/>
    </location>
</feature>
<feature type="compositionally biased region" description="Low complexity" evidence="3">
    <location>
        <begin position="385"/>
        <end position="402"/>
    </location>
</feature>